<dbReference type="GO" id="GO:0006302">
    <property type="term" value="P:double-strand break repair"/>
    <property type="evidence" value="ECO:0007669"/>
    <property type="project" value="TreeGrafter"/>
</dbReference>
<dbReference type="GO" id="GO:0006270">
    <property type="term" value="P:DNA replication initiation"/>
    <property type="evidence" value="ECO:0007669"/>
    <property type="project" value="TreeGrafter"/>
</dbReference>
<accession>X1MCL4</accession>
<dbReference type="Gene3D" id="3.40.1440.60">
    <property type="entry name" value="PriA, 3(prime) DNA-binding domain"/>
    <property type="match status" value="1"/>
</dbReference>
<reference evidence="5" key="1">
    <citation type="journal article" date="2014" name="Front. Microbiol.">
        <title>High frequency of phylogenetically diverse reductive dehalogenase-homologous genes in deep subseafloor sedimentary metagenomes.</title>
        <authorList>
            <person name="Kawai M."/>
            <person name="Futagami T."/>
            <person name="Toyoda A."/>
            <person name="Takaki Y."/>
            <person name="Nishi S."/>
            <person name="Hori S."/>
            <person name="Arai W."/>
            <person name="Tsubouchi T."/>
            <person name="Morono Y."/>
            <person name="Uchiyama I."/>
            <person name="Ito T."/>
            <person name="Fujiyama A."/>
            <person name="Inagaki F."/>
            <person name="Takami H."/>
        </authorList>
    </citation>
    <scope>NUCLEOTIDE SEQUENCE</scope>
    <source>
        <strain evidence="5">Expedition CK06-06</strain>
    </source>
</reference>
<evidence type="ECO:0000313" key="5">
    <source>
        <dbReference type="EMBL" id="GAI29008.1"/>
    </source>
</evidence>
<dbReference type="EMBL" id="BARV01020588">
    <property type="protein sequence ID" value="GAI29008.1"/>
    <property type="molecule type" value="Genomic_DNA"/>
</dbReference>
<dbReference type="InterPro" id="IPR042115">
    <property type="entry name" value="PriA_3primeBD_sf"/>
</dbReference>
<dbReference type="PANTHER" id="PTHR30580">
    <property type="entry name" value="PRIMOSOMAL PROTEIN N"/>
    <property type="match status" value="1"/>
</dbReference>
<dbReference type="AlphaFoldDB" id="X1MCL4"/>
<evidence type="ECO:0000256" key="3">
    <source>
        <dbReference type="ARBA" id="ARBA00023125"/>
    </source>
</evidence>
<sequence length="132" mass="14497">MGYAEVSVNSPVAQRRTFSYAIPSGLSIDVGQAVWVPFGDKLLQGIVLELSDYPAVEETREIVGVIEPYPLLSPPHVLLAQWISEHYLSPLFDAVALMLPPGFERKAVTFISSPSTLPEPDLSSFSPEQRQV</sequence>
<dbReference type="GO" id="GO:0003677">
    <property type="term" value="F:DNA binding"/>
    <property type="evidence" value="ECO:0007669"/>
    <property type="project" value="UniProtKB-KW"/>
</dbReference>
<dbReference type="InterPro" id="IPR041222">
    <property type="entry name" value="PriA_3primeBD"/>
</dbReference>
<keyword evidence="1" id="KW-0547">Nucleotide-binding</keyword>
<dbReference type="PANTHER" id="PTHR30580:SF0">
    <property type="entry name" value="PRIMOSOMAL PROTEIN N"/>
    <property type="match status" value="1"/>
</dbReference>
<protein>
    <recommendedName>
        <fullName evidence="4">Primosomal protein N' 3' DNA-binding domain-containing protein</fullName>
    </recommendedName>
</protein>
<evidence type="ECO:0000256" key="2">
    <source>
        <dbReference type="ARBA" id="ARBA00022840"/>
    </source>
</evidence>
<evidence type="ECO:0000256" key="1">
    <source>
        <dbReference type="ARBA" id="ARBA00022741"/>
    </source>
</evidence>
<dbReference type="GO" id="GO:0006310">
    <property type="term" value="P:DNA recombination"/>
    <property type="evidence" value="ECO:0007669"/>
    <property type="project" value="TreeGrafter"/>
</dbReference>
<feature type="domain" description="Primosomal protein N' 3' DNA-binding" evidence="4">
    <location>
        <begin position="6"/>
        <end position="100"/>
    </location>
</feature>
<evidence type="ECO:0000259" key="4">
    <source>
        <dbReference type="Pfam" id="PF17764"/>
    </source>
</evidence>
<organism evidence="5">
    <name type="scientific">marine sediment metagenome</name>
    <dbReference type="NCBI Taxonomy" id="412755"/>
    <lineage>
        <taxon>unclassified sequences</taxon>
        <taxon>metagenomes</taxon>
        <taxon>ecological metagenomes</taxon>
    </lineage>
</organism>
<name>X1MCL4_9ZZZZ</name>
<dbReference type="GO" id="GO:0005524">
    <property type="term" value="F:ATP binding"/>
    <property type="evidence" value="ECO:0007669"/>
    <property type="project" value="UniProtKB-KW"/>
</dbReference>
<gene>
    <name evidence="5" type="ORF">S06H3_34321</name>
</gene>
<keyword evidence="3" id="KW-0238">DNA-binding</keyword>
<dbReference type="GO" id="GO:0043138">
    <property type="term" value="F:3'-5' DNA helicase activity"/>
    <property type="evidence" value="ECO:0007669"/>
    <property type="project" value="TreeGrafter"/>
</dbReference>
<proteinExistence type="predicted"/>
<dbReference type="Pfam" id="PF17764">
    <property type="entry name" value="PriA_3primeBD"/>
    <property type="match status" value="1"/>
</dbReference>
<comment type="caution">
    <text evidence="5">The sequence shown here is derived from an EMBL/GenBank/DDBJ whole genome shotgun (WGS) entry which is preliminary data.</text>
</comment>
<keyword evidence="2" id="KW-0067">ATP-binding</keyword>
<feature type="non-terminal residue" evidence="5">
    <location>
        <position position="132"/>
    </location>
</feature>